<feature type="region of interest" description="Disordered" evidence="1">
    <location>
        <begin position="245"/>
        <end position="275"/>
    </location>
</feature>
<feature type="compositionally biased region" description="Low complexity" evidence="1">
    <location>
        <begin position="502"/>
        <end position="522"/>
    </location>
</feature>
<feature type="region of interest" description="Disordered" evidence="1">
    <location>
        <begin position="320"/>
        <end position="354"/>
    </location>
</feature>
<name>A0AA38PMA8_9AGAR</name>
<feature type="region of interest" description="Disordered" evidence="1">
    <location>
        <begin position="502"/>
        <end position="563"/>
    </location>
</feature>
<protein>
    <submittedName>
        <fullName evidence="2">Uncharacterized protein</fullName>
    </submittedName>
</protein>
<feature type="region of interest" description="Disordered" evidence="1">
    <location>
        <begin position="148"/>
        <end position="198"/>
    </location>
</feature>
<feature type="region of interest" description="Disordered" evidence="1">
    <location>
        <begin position="1"/>
        <end position="27"/>
    </location>
</feature>
<feature type="region of interest" description="Disordered" evidence="1">
    <location>
        <begin position="44"/>
        <end position="71"/>
    </location>
</feature>
<gene>
    <name evidence="2" type="ORF">F5878DRAFT_599122</name>
</gene>
<keyword evidence="3" id="KW-1185">Reference proteome</keyword>
<dbReference type="EMBL" id="MU805935">
    <property type="protein sequence ID" value="KAJ3845570.1"/>
    <property type="molecule type" value="Genomic_DNA"/>
</dbReference>
<evidence type="ECO:0000256" key="1">
    <source>
        <dbReference type="SAM" id="MobiDB-lite"/>
    </source>
</evidence>
<feature type="compositionally biased region" description="Polar residues" evidence="1">
    <location>
        <begin position="13"/>
        <end position="27"/>
    </location>
</feature>
<reference evidence="2" key="1">
    <citation type="submission" date="2022-08" db="EMBL/GenBank/DDBJ databases">
        <authorList>
            <consortium name="DOE Joint Genome Institute"/>
            <person name="Min B."/>
            <person name="Riley R."/>
            <person name="Sierra-Patev S."/>
            <person name="Naranjo-Ortiz M."/>
            <person name="Looney B."/>
            <person name="Konkel Z."/>
            <person name="Slot J.C."/>
            <person name="Sakamoto Y."/>
            <person name="Steenwyk J.L."/>
            <person name="Rokas A."/>
            <person name="Carro J."/>
            <person name="Camarero S."/>
            <person name="Ferreira P."/>
            <person name="Molpeceres G."/>
            <person name="Ruiz-Duenas F.J."/>
            <person name="Serrano A."/>
            <person name="Henrissat B."/>
            <person name="Drula E."/>
            <person name="Hughes K.W."/>
            <person name="Mata J.L."/>
            <person name="Ishikawa N.K."/>
            <person name="Vargas-Isla R."/>
            <person name="Ushijima S."/>
            <person name="Smith C.A."/>
            <person name="Ahrendt S."/>
            <person name="Andreopoulos W."/>
            <person name="He G."/>
            <person name="Labutti K."/>
            <person name="Lipzen A."/>
            <person name="Ng V."/>
            <person name="Sandor L."/>
            <person name="Barry K."/>
            <person name="Martinez A.T."/>
            <person name="Xiao Y."/>
            <person name="Gibbons J.G."/>
            <person name="Terashima K."/>
            <person name="Hibbett D.S."/>
            <person name="Grigoriev I.V."/>
        </authorList>
    </citation>
    <scope>NUCLEOTIDE SEQUENCE</scope>
    <source>
        <strain evidence="2">TFB9207</strain>
    </source>
</reference>
<dbReference type="Proteomes" id="UP001163846">
    <property type="component" value="Unassembled WGS sequence"/>
</dbReference>
<feature type="region of interest" description="Disordered" evidence="1">
    <location>
        <begin position="103"/>
        <end position="128"/>
    </location>
</feature>
<feature type="compositionally biased region" description="Low complexity" evidence="1">
    <location>
        <begin position="152"/>
        <end position="168"/>
    </location>
</feature>
<comment type="caution">
    <text evidence="2">The sequence shown here is derived from an EMBL/GenBank/DDBJ whole genome shotgun (WGS) entry which is preliminary data.</text>
</comment>
<proteinExistence type="predicted"/>
<evidence type="ECO:0000313" key="2">
    <source>
        <dbReference type="EMBL" id="KAJ3845570.1"/>
    </source>
</evidence>
<feature type="compositionally biased region" description="Basic and acidic residues" evidence="1">
    <location>
        <begin position="251"/>
        <end position="264"/>
    </location>
</feature>
<feature type="compositionally biased region" description="Low complexity" evidence="1">
    <location>
        <begin position="61"/>
        <end position="71"/>
    </location>
</feature>
<sequence>MSSESQADPGFSAQDSAGQSNTASNATFPKAKLSAFARFKTLSGFKSTPEPPFPPTSWELSGSPSDGSGASDWDQIADYYKAGLENWREGVKAINFKQENVKNMSDRDIAQPSGEMVTDGPVADQDSPDTRTLAMKIKALIDEKFTFAGKKSQSAPATPGPATTTPAESSPPTPVQSCNAHPSVPATPPAGETSNPISSSVFGGLDATLAKFLSSEAIMNGEVGKGFDKGRESVWAMLDKLGAMAGASDPNKAKTDKGKGRAEDVQPPGDTSTSEVQGIEEDGIMMCTPLQPTQELPEIAESELEYVDDEQMVAGDGQRTPTIAVEPNSNSPPTPVTSKSEPLRPATRSKTKRTFYPSPTKLSLQVTWWGYRLFLPPPIIAQLSSAHIAAAKRGAMITAALTWLIDQIPLMVIPPQMRASVMMLKRISPYLGYVGAFVAWSWGRVQAKDQGNGVVLTATWLLPIAILPAAWDFEVHGRPREHEGVTRGGPAAQLTGTADAAALDNPSASTSSSSIPVVNQSSGDNGASSESTTPSAEKPSFMESATRRWNSMRKMTLTKEKTE</sequence>
<accession>A0AA38PMA8</accession>
<dbReference type="AlphaFoldDB" id="A0AA38PMA8"/>
<organism evidence="2 3">
    <name type="scientific">Lentinula raphanica</name>
    <dbReference type="NCBI Taxonomy" id="153919"/>
    <lineage>
        <taxon>Eukaryota</taxon>
        <taxon>Fungi</taxon>
        <taxon>Dikarya</taxon>
        <taxon>Basidiomycota</taxon>
        <taxon>Agaricomycotina</taxon>
        <taxon>Agaricomycetes</taxon>
        <taxon>Agaricomycetidae</taxon>
        <taxon>Agaricales</taxon>
        <taxon>Marasmiineae</taxon>
        <taxon>Omphalotaceae</taxon>
        <taxon>Lentinula</taxon>
    </lineage>
</organism>
<feature type="compositionally biased region" description="Polar residues" evidence="1">
    <location>
        <begin position="523"/>
        <end position="535"/>
    </location>
</feature>
<evidence type="ECO:0000313" key="3">
    <source>
        <dbReference type="Proteomes" id="UP001163846"/>
    </source>
</evidence>